<reference evidence="3" key="1">
    <citation type="submission" date="2025-08" db="UniProtKB">
        <authorList>
            <consortium name="RefSeq"/>
        </authorList>
    </citation>
    <scope>IDENTIFICATION</scope>
</reference>
<evidence type="ECO:0000256" key="1">
    <source>
        <dbReference type="RuleBase" id="RU003860"/>
    </source>
</evidence>
<dbReference type="Pfam" id="PF01722">
    <property type="entry name" value="BolA"/>
    <property type="match status" value="1"/>
</dbReference>
<evidence type="ECO:0000313" key="3">
    <source>
        <dbReference type="RefSeq" id="XP_003745607.1"/>
    </source>
</evidence>
<proteinExistence type="inferred from homology"/>
<dbReference type="PANTHER" id="PTHR12735">
    <property type="entry name" value="BOLA-LIKE PROTEIN-RELATED"/>
    <property type="match status" value="1"/>
</dbReference>
<dbReference type="GO" id="GO:0005634">
    <property type="term" value="C:nucleus"/>
    <property type="evidence" value="ECO:0007669"/>
    <property type="project" value="TreeGrafter"/>
</dbReference>
<accession>A0AAJ6QVW7</accession>
<keyword evidence="2" id="KW-1185">Reference proteome</keyword>
<sequence length="116" mass="13010">MLLRSVRHSVKCFRDRAFPVSLNFAQNRLLATMGVPQAVLEAKLREKLQCTHVELSDLSDGCGQKFAAVIVSPQFVGKNLISQQRLVNAAIAEELEQIHAFTQKTYTPEAWEAVKK</sequence>
<dbReference type="GO" id="GO:0051537">
    <property type="term" value="F:2 iron, 2 sulfur cluster binding"/>
    <property type="evidence" value="ECO:0007669"/>
    <property type="project" value="InterPro"/>
</dbReference>
<dbReference type="InterPro" id="IPR036065">
    <property type="entry name" value="BolA-like_sf"/>
</dbReference>
<dbReference type="GeneID" id="100897929"/>
<dbReference type="GO" id="GO:0051604">
    <property type="term" value="P:protein maturation"/>
    <property type="evidence" value="ECO:0007669"/>
    <property type="project" value="InterPro"/>
</dbReference>
<dbReference type="SUPFAM" id="SSF82657">
    <property type="entry name" value="BolA-like"/>
    <property type="match status" value="1"/>
</dbReference>
<dbReference type="KEGG" id="goe:100897929"/>
<dbReference type="PANTHER" id="PTHR12735:SF27">
    <property type="entry name" value="BOLA-LIKE PROTEIN 2"/>
    <property type="match status" value="1"/>
</dbReference>
<dbReference type="GO" id="GO:0006879">
    <property type="term" value="P:intracellular iron ion homeostasis"/>
    <property type="evidence" value="ECO:0007669"/>
    <property type="project" value="InterPro"/>
</dbReference>
<dbReference type="AlphaFoldDB" id="A0AAJ6QVW7"/>
<gene>
    <name evidence="3" type="primary">LOC100897929</name>
</gene>
<organism evidence="2 3">
    <name type="scientific">Galendromus occidentalis</name>
    <name type="common">western predatory mite</name>
    <dbReference type="NCBI Taxonomy" id="34638"/>
    <lineage>
        <taxon>Eukaryota</taxon>
        <taxon>Metazoa</taxon>
        <taxon>Ecdysozoa</taxon>
        <taxon>Arthropoda</taxon>
        <taxon>Chelicerata</taxon>
        <taxon>Arachnida</taxon>
        <taxon>Acari</taxon>
        <taxon>Parasitiformes</taxon>
        <taxon>Mesostigmata</taxon>
        <taxon>Gamasina</taxon>
        <taxon>Phytoseioidea</taxon>
        <taxon>Phytoseiidae</taxon>
        <taxon>Typhlodrominae</taxon>
        <taxon>Galendromus</taxon>
    </lineage>
</organism>
<dbReference type="GO" id="GO:0005829">
    <property type="term" value="C:cytosol"/>
    <property type="evidence" value="ECO:0007669"/>
    <property type="project" value="TreeGrafter"/>
</dbReference>
<dbReference type="InterPro" id="IPR045115">
    <property type="entry name" value="BOL2"/>
</dbReference>
<dbReference type="Gene3D" id="3.10.20.90">
    <property type="entry name" value="Phosphatidylinositol 3-kinase Catalytic Subunit, Chain A, domain 1"/>
    <property type="match status" value="1"/>
</dbReference>
<protein>
    <submittedName>
        <fullName evidence="3">Uncharacterized bolA-like protein C8C9.11</fullName>
    </submittedName>
</protein>
<dbReference type="Proteomes" id="UP000694867">
    <property type="component" value="Unplaced"/>
</dbReference>
<name>A0AAJ6QVW7_9ACAR</name>
<dbReference type="RefSeq" id="XP_003745607.1">
    <property type="nucleotide sequence ID" value="XM_003745559.2"/>
</dbReference>
<comment type="similarity">
    <text evidence="1">Belongs to the BolA/IbaG family.</text>
</comment>
<dbReference type="InterPro" id="IPR002634">
    <property type="entry name" value="BolA"/>
</dbReference>
<evidence type="ECO:0000313" key="2">
    <source>
        <dbReference type="Proteomes" id="UP000694867"/>
    </source>
</evidence>